<evidence type="ECO:0000256" key="2">
    <source>
        <dbReference type="ARBA" id="ARBA00005726"/>
    </source>
</evidence>
<keyword evidence="6" id="KW-0539">Nucleus</keyword>
<dbReference type="PANTHER" id="PTHR12144">
    <property type="entry name" value="NEGATIVE ELONGATION FACTOR D"/>
    <property type="match status" value="1"/>
</dbReference>
<comment type="similarity">
    <text evidence="2">Belongs to the NELF-D family.</text>
</comment>
<dbReference type="AlphaFoldDB" id="A0AAV7K7W0"/>
<dbReference type="PANTHER" id="PTHR12144:SF0">
    <property type="entry name" value="NEGATIVE ELONGATION FACTOR C_D"/>
    <property type="match status" value="1"/>
</dbReference>
<keyword evidence="4" id="KW-0805">Transcription regulation</keyword>
<evidence type="ECO:0000313" key="9">
    <source>
        <dbReference type="Proteomes" id="UP001165289"/>
    </source>
</evidence>
<reference evidence="8 9" key="1">
    <citation type="journal article" date="2023" name="BMC Biol.">
        <title>The compact genome of the sponge Oopsacas minuta (Hexactinellida) is lacking key metazoan core genes.</title>
        <authorList>
            <person name="Santini S."/>
            <person name="Schenkelaars Q."/>
            <person name="Jourda C."/>
            <person name="Duchesne M."/>
            <person name="Belahbib H."/>
            <person name="Rocher C."/>
            <person name="Selva M."/>
            <person name="Riesgo A."/>
            <person name="Vervoort M."/>
            <person name="Leys S.P."/>
            <person name="Kodjabachian L."/>
            <person name="Le Bivic A."/>
            <person name="Borchiellini C."/>
            <person name="Claverie J.M."/>
            <person name="Renard E."/>
        </authorList>
    </citation>
    <scope>NUCLEOTIDE SEQUENCE [LARGE SCALE GENOMIC DNA]</scope>
    <source>
        <strain evidence="8">SPO-2</strain>
    </source>
</reference>
<evidence type="ECO:0000313" key="8">
    <source>
        <dbReference type="EMBL" id="KAI6656785.1"/>
    </source>
</evidence>
<comment type="caution">
    <text evidence="8">The sequence shown here is derived from an EMBL/GenBank/DDBJ whole genome shotgun (WGS) entry which is preliminary data.</text>
</comment>
<dbReference type="GO" id="GO:0003746">
    <property type="term" value="F:translation elongation factor activity"/>
    <property type="evidence" value="ECO:0007669"/>
    <property type="project" value="UniProtKB-KW"/>
</dbReference>
<name>A0AAV7K7W0_9METZ</name>
<keyword evidence="8" id="KW-0251">Elongation factor</keyword>
<proteinExistence type="inferred from homology"/>
<dbReference type="Pfam" id="PF04858">
    <property type="entry name" value="TH1"/>
    <property type="match status" value="1"/>
</dbReference>
<sequence>MDDSNETDTSNDISKSLELPQEQDTSLEHDLSQKDFILEPSIYPVVDKYIADGHALGELYEMLFESYECAPFAIYVLQGLLTSLGYTAKSINELNMNHFADFVMRNFDPKKADEIFSRHDIPPWLETMINEKYWRQMIYKLLDLYPDCLMLKLMQDLIANSGYHSELINVKTASTNFQYFQTILNPSLTKILFNLNEAVEPNSKCNSTLKEFTQLALNSQHAYFLIQTFLDFLTNFDNILALTKQDTDSSEQQNKTYNQNKLSIRYLSHYLTKQAKIKGIDVTRIDLLIKQVPCDYQVLASINSILTKDALHISDANTIYEYFRKEHSSTGSVLLLRIPQFLRLLVDEIYHPNGSSNTDHVEKCIFLLAYAVTMQSSDISADSSPPDNQAELQETIEVIQMSSSICKQLTLNLSDVPSHFSNLIQFISYPVVSKGVLCWFTHTVRGSEFFQVYPIHGPIYFVLLDEISEKHSLLHPDVFELLTELFEATNQGIEIYHELELQQTVLDHMIHLFVCGYSIEVMSYILDCSEKGCFDQSLIRHFVSEVLNVIVPPYSSELTHLLYAILAKQEICVPLQNADGTDVVSEFLAHAVLKSKKKRKPFVNS</sequence>
<evidence type="ECO:0000256" key="1">
    <source>
        <dbReference type="ARBA" id="ARBA00004123"/>
    </source>
</evidence>
<evidence type="ECO:0000256" key="5">
    <source>
        <dbReference type="ARBA" id="ARBA00023163"/>
    </source>
</evidence>
<dbReference type="EMBL" id="JAKMXF010000133">
    <property type="protein sequence ID" value="KAI6656785.1"/>
    <property type="molecule type" value="Genomic_DNA"/>
</dbReference>
<evidence type="ECO:0000256" key="3">
    <source>
        <dbReference type="ARBA" id="ARBA00022491"/>
    </source>
</evidence>
<evidence type="ECO:0000256" key="4">
    <source>
        <dbReference type="ARBA" id="ARBA00023015"/>
    </source>
</evidence>
<keyword evidence="8" id="KW-0648">Protein biosynthesis</keyword>
<keyword evidence="9" id="KW-1185">Reference proteome</keyword>
<keyword evidence="3" id="KW-0678">Repressor</keyword>
<gene>
    <name evidence="8" type="ORF">LOD99_16088</name>
</gene>
<protein>
    <submittedName>
        <fullName evidence="8">Negative elongation factor C/D</fullName>
    </submittedName>
</protein>
<dbReference type="GO" id="GO:0003723">
    <property type="term" value="F:RNA binding"/>
    <property type="evidence" value="ECO:0007669"/>
    <property type="project" value="TreeGrafter"/>
</dbReference>
<evidence type="ECO:0000256" key="6">
    <source>
        <dbReference type="ARBA" id="ARBA00023242"/>
    </source>
</evidence>
<dbReference type="GO" id="GO:0032021">
    <property type="term" value="C:NELF complex"/>
    <property type="evidence" value="ECO:0007669"/>
    <property type="project" value="TreeGrafter"/>
</dbReference>
<feature type="region of interest" description="Disordered" evidence="7">
    <location>
        <begin position="1"/>
        <end position="26"/>
    </location>
</feature>
<dbReference type="InterPro" id="IPR006942">
    <property type="entry name" value="TH1"/>
</dbReference>
<keyword evidence="5" id="KW-0804">Transcription</keyword>
<dbReference type="GO" id="GO:0034244">
    <property type="term" value="P:negative regulation of transcription elongation by RNA polymerase II"/>
    <property type="evidence" value="ECO:0007669"/>
    <property type="project" value="TreeGrafter"/>
</dbReference>
<organism evidence="8 9">
    <name type="scientific">Oopsacas minuta</name>
    <dbReference type="NCBI Taxonomy" id="111878"/>
    <lineage>
        <taxon>Eukaryota</taxon>
        <taxon>Metazoa</taxon>
        <taxon>Porifera</taxon>
        <taxon>Hexactinellida</taxon>
        <taxon>Hexasterophora</taxon>
        <taxon>Lyssacinosida</taxon>
        <taxon>Leucopsacidae</taxon>
        <taxon>Oopsacas</taxon>
    </lineage>
</organism>
<evidence type="ECO:0000256" key="7">
    <source>
        <dbReference type="SAM" id="MobiDB-lite"/>
    </source>
</evidence>
<comment type="subcellular location">
    <subcellularLocation>
        <location evidence="1">Nucleus</location>
    </subcellularLocation>
</comment>
<accession>A0AAV7K7W0</accession>
<dbReference type="Proteomes" id="UP001165289">
    <property type="component" value="Unassembled WGS sequence"/>
</dbReference>